<keyword evidence="1" id="KW-0732">Signal</keyword>
<reference evidence="2 3" key="1">
    <citation type="submission" date="2018-08" db="EMBL/GenBank/DDBJ databases">
        <title>Meiothermus granaticius genome AF-68 sequencing project.</title>
        <authorList>
            <person name="Da Costa M.S."/>
            <person name="Albuquerque L."/>
            <person name="Raposo P."/>
            <person name="Froufe H.J.C."/>
            <person name="Barroso C.S."/>
            <person name="Egas C."/>
        </authorList>
    </citation>
    <scope>NUCLEOTIDE SEQUENCE [LARGE SCALE GENOMIC DNA]</scope>
    <source>
        <strain evidence="2 3">AF-68</strain>
    </source>
</reference>
<dbReference type="OrthoDB" id="27089at2"/>
<evidence type="ECO:0000313" key="3">
    <source>
        <dbReference type="Proteomes" id="UP000266178"/>
    </source>
</evidence>
<gene>
    <name evidence="2" type="ORF">Mgrana_01343</name>
</gene>
<feature type="chain" id="PRO_5030071942" description="Repeat domain in Vibrio, Colwellia, Bradyrhizobium and Shewanella" evidence="1">
    <location>
        <begin position="19"/>
        <end position="275"/>
    </location>
</feature>
<dbReference type="RefSeq" id="WP_119356845.1">
    <property type="nucleotide sequence ID" value="NZ_BJXM01000014.1"/>
</dbReference>
<organism evidence="2 3">
    <name type="scientific">Meiothermus granaticius NBRC 107808</name>
    <dbReference type="NCBI Taxonomy" id="1227551"/>
    <lineage>
        <taxon>Bacteria</taxon>
        <taxon>Thermotogati</taxon>
        <taxon>Deinococcota</taxon>
        <taxon>Deinococci</taxon>
        <taxon>Thermales</taxon>
        <taxon>Thermaceae</taxon>
        <taxon>Meiothermus</taxon>
    </lineage>
</organism>
<evidence type="ECO:0000256" key="1">
    <source>
        <dbReference type="SAM" id="SignalP"/>
    </source>
</evidence>
<proteinExistence type="predicted"/>
<keyword evidence="3" id="KW-1185">Reference proteome</keyword>
<accession>A0A399FD40</accession>
<dbReference type="Proteomes" id="UP000266178">
    <property type="component" value="Unassembled WGS sequence"/>
</dbReference>
<comment type="caution">
    <text evidence="2">The sequence shown here is derived from an EMBL/GenBank/DDBJ whole genome shotgun (WGS) entry which is preliminary data.</text>
</comment>
<name>A0A399FD40_9DEIN</name>
<protein>
    <recommendedName>
        <fullName evidence="4">Repeat domain in Vibrio, Colwellia, Bradyrhizobium and Shewanella</fullName>
    </recommendedName>
</protein>
<dbReference type="EMBL" id="QWLB01000015">
    <property type="protein sequence ID" value="RIH92681.1"/>
    <property type="molecule type" value="Genomic_DNA"/>
</dbReference>
<dbReference type="InterPro" id="IPR028994">
    <property type="entry name" value="Integrin_alpha_N"/>
</dbReference>
<dbReference type="SUPFAM" id="SSF69318">
    <property type="entry name" value="Integrin alpha N-terminal domain"/>
    <property type="match status" value="1"/>
</dbReference>
<dbReference type="AlphaFoldDB" id="A0A399FD40"/>
<evidence type="ECO:0008006" key="4">
    <source>
        <dbReference type="Google" id="ProtNLM"/>
    </source>
</evidence>
<feature type="signal peptide" evidence="1">
    <location>
        <begin position="1"/>
        <end position="18"/>
    </location>
</feature>
<sequence length="275" mass="30282">MQKIWSVVLVLGFSVAQAPQGAVLLRLNDAGNAVVVGAYQGGRFIQAEKLTRLEARRYQVFGPLGRINQAQGAGGLKTPDICDWNRETPLTLLERRAMQYPAYALSAPWNPQPRAVTSFAPAAAHRRVVAAELARLNIKKAPNITQALRTDLDGDGREEVILSANQPGFSIGEGRVEGRYAQEVGDYGLVMVRKLLSDTDLRTFVLDVTHLDKPFDGTEGMPTVITRRIGAILDLDGDGKMEIITEDWMHEGVGSTVWRWNGRQFVKVLEWGCGV</sequence>
<evidence type="ECO:0000313" key="2">
    <source>
        <dbReference type="EMBL" id="RIH92681.1"/>
    </source>
</evidence>